<dbReference type="Gene3D" id="3.30.565.10">
    <property type="entry name" value="Histidine kinase-like ATPase, C-terminal domain"/>
    <property type="match status" value="1"/>
</dbReference>
<keyword evidence="2" id="KW-1185">Reference proteome</keyword>
<reference evidence="1 2" key="1">
    <citation type="journal article" date="2004" name="Proc. Natl. Acad. Sci. U.S.A.">
        <title>The complete genomic sequence of Nocardia farcinica IFM 10152.</title>
        <authorList>
            <person name="Ishikawa J."/>
            <person name="Yamashita A."/>
            <person name="Mikami Y."/>
            <person name="Hoshino Y."/>
            <person name="Kurita H."/>
            <person name="Hotta K."/>
            <person name="Shiba T."/>
            <person name="Hattori M."/>
        </authorList>
    </citation>
    <scope>NUCLEOTIDE SEQUENCE [LARGE SCALE GENOMIC DNA]</scope>
    <source>
        <strain evidence="1 2">IFM 10152</strain>
    </source>
</reference>
<name>Q5YW84_NOCFA</name>
<evidence type="ECO:0000313" key="1">
    <source>
        <dbReference type="EMBL" id="BAD57557.1"/>
    </source>
</evidence>
<accession>Q5YW84</accession>
<protein>
    <submittedName>
        <fullName evidence="1">Putative anti-sigma factor</fullName>
    </submittedName>
</protein>
<evidence type="ECO:0000313" key="2">
    <source>
        <dbReference type="Proteomes" id="UP000006820"/>
    </source>
</evidence>
<dbReference type="AlphaFoldDB" id="Q5YW84"/>
<proteinExistence type="predicted"/>
<dbReference type="eggNOG" id="COG2172">
    <property type="taxonomic scope" value="Bacteria"/>
</dbReference>
<dbReference type="InterPro" id="IPR036890">
    <property type="entry name" value="HATPase_C_sf"/>
</dbReference>
<dbReference type="Proteomes" id="UP000006820">
    <property type="component" value="Chromosome"/>
</dbReference>
<dbReference type="EMBL" id="AP006618">
    <property type="protein sequence ID" value="BAD57557.1"/>
    <property type="molecule type" value="Genomic_DNA"/>
</dbReference>
<sequence>MVMGMGERIGRSSTGTTSIGIRVPARPDQLTMLRALAETVALIADFAIDEVTDIRLALDEVATALVLDAAPESILECEFSYAADCMHVRVRGVALSDAVVSQAGFGWHIVRALTESIAAVQEPYDGRIGGYRTTIDFRWARELVDGS</sequence>
<dbReference type="KEGG" id="nfa:NFA_27100"/>
<gene>
    <name evidence="1" type="ordered locus">NFA_27100</name>
</gene>
<organism evidence="1 2">
    <name type="scientific">Nocardia farcinica (strain IFM 10152)</name>
    <dbReference type="NCBI Taxonomy" id="247156"/>
    <lineage>
        <taxon>Bacteria</taxon>
        <taxon>Bacillati</taxon>
        <taxon>Actinomycetota</taxon>
        <taxon>Actinomycetes</taxon>
        <taxon>Mycobacteriales</taxon>
        <taxon>Nocardiaceae</taxon>
        <taxon>Nocardia</taxon>
    </lineage>
</organism>
<dbReference type="HOGENOM" id="CLU_116681_1_0_11"/>
<dbReference type="STRING" id="247156.NFA_27100"/>